<dbReference type="EMBL" id="JAHUTI010035522">
    <property type="protein sequence ID" value="MED6243726.1"/>
    <property type="molecule type" value="Genomic_DNA"/>
</dbReference>
<proteinExistence type="predicted"/>
<evidence type="ECO:0000313" key="2">
    <source>
        <dbReference type="Proteomes" id="UP001345963"/>
    </source>
</evidence>
<name>A0ABU7AZL2_9TELE</name>
<reference evidence="1 2" key="1">
    <citation type="submission" date="2021-07" db="EMBL/GenBank/DDBJ databases">
        <authorList>
            <person name="Palmer J.M."/>
        </authorList>
    </citation>
    <scope>NUCLEOTIDE SEQUENCE [LARGE SCALE GENOMIC DNA]</scope>
    <source>
        <strain evidence="1 2">AT_MEX2019</strain>
        <tissue evidence="1">Muscle</tissue>
    </source>
</reference>
<organism evidence="1 2">
    <name type="scientific">Ataeniobius toweri</name>
    <dbReference type="NCBI Taxonomy" id="208326"/>
    <lineage>
        <taxon>Eukaryota</taxon>
        <taxon>Metazoa</taxon>
        <taxon>Chordata</taxon>
        <taxon>Craniata</taxon>
        <taxon>Vertebrata</taxon>
        <taxon>Euteleostomi</taxon>
        <taxon>Actinopterygii</taxon>
        <taxon>Neopterygii</taxon>
        <taxon>Teleostei</taxon>
        <taxon>Neoteleostei</taxon>
        <taxon>Acanthomorphata</taxon>
        <taxon>Ovalentaria</taxon>
        <taxon>Atherinomorphae</taxon>
        <taxon>Cyprinodontiformes</taxon>
        <taxon>Goodeidae</taxon>
        <taxon>Ataeniobius</taxon>
    </lineage>
</organism>
<sequence length="103" mass="11487">MTVGDTFSAAAFISLSSSEIQCLPFICPTIQSLCRTYCCHSVQKRFQIRKSLQGIKMTEFLGSLVLFPLQTGCNTIPTSNDCCNLRECSQDLAEIHGALMYFY</sequence>
<evidence type="ECO:0000313" key="1">
    <source>
        <dbReference type="EMBL" id="MED6243726.1"/>
    </source>
</evidence>
<keyword evidence="2" id="KW-1185">Reference proteome</keyword>
<protein>
    <submittedName>
        <fullName evidence="1">Uncharacterized protein</fullName>
    </submittedName>
</protein>
<dbReference type="Proteomes" id="UP001345963">
    <property type="component" value="Unassembled WGS sequence"/>
</dbReference>
<comment type="caution">
    <text evidence="1">The sequence shown here is derived from an EMBL/GenBank/DDBJ whole genome shotgun (WGS) entry which is preliminary data.</text>
</comment>
<accession>A0ABU7AZL2</accession>
<gene>
    <name evidence="1" type="ORF">ATANTOWER_025807</name>
</gene>